<feature type="compositionally biased region" description="Basic and acidic residues" evidence="1">
    <location>
        <begin position="16"/>
        <end position="40"/>
    </location>
</feature>
<evidence type="ECO:0000256" key="1">
    <source>
        <dbReference type="SAM" id="MobiDB-lite"/>
    </source>
</evidence>
<feature type="region of interest" description="Disordered" evidence="1">
    <location>
        <begin position="389"/>
        <end position="489"/>
    </location>
</feature>
<evidence type="ECO:0000313" key="4">
    <source>
        <dbReference type="Proteomes" id="UP000034947"/>
    </source>
</evidence>
<feature type="domain" description="BZIP" evidence="2">
    <location>
        <begin position="319"/>
        <end position="333"/>
    </location>
</feature>
<reference evidence="3 4" key="1">
    <citation type="submission" date="2015-02" db="EMBL/GenBank/DDBJ databases">
        <title>Draft Genome Sequences of Two Closely-Related Aflatoxigenic Aspergillus Species Obtained from the Cote d'Ivoire.</title>
        <authorList>
            <person name="Moore G.G."/>
            <person name="Beltz S.B."/>
            <person name="Mack B.M."/>
        </authorList>
    </citation>
    <scope>NUCLEOTIDE SEQUENCE [LARGE SCALE GENOMIC DNA]</scope>
    <source>
        <strain evidence="3 4">SRRC1432</strain>
    </source>
</reference>
<sequence>MSQIPPASSRSSNDAHLTENRKRAHTDDDSSTPEGRESVRVRPLSWHPSAPVEPPLKSAQHRSIGVHSILNHPGKSAAGTPASAESGREGLGDQRASDSPSHSRFPSSSTVHLPSPSMHHAKPPPVLSPGMRNHHQNITAHSPSARFVNAGGYYPQKPAASQSPLAQLPGLQTVAPGSPLPIVDSASGHPPPVPSHQQSTSIHSTPTFASHRASTNQTPNASSKETSPTSPVSVFSQLGRSSPALAAASAPQSGPMFLNSSPYAAVDPITRLPSAMAGQRPAGEETNTGIGGSQPDAPLPGMIPCFLDLKSGSSSQAEKRKANSDASRRFRNRKRNEMQMEQKITSQQDEIRKQAETIQKQAQELQTLLEQCDFYHSERDFFREQVTRFVPSSQLPARPTSPRAFRPSFETTPSERDHQASWSGPDGPRKIGETASCSTATSGQSITPVSTPRPAGTWSAAPSPYPPGQMDEQPTRPIPQTPGTWTRSS</sequence>
<protein>
    <recommendedName>
        <fullName evidence="2">BZIP domain-containing protein</fullName>
    </recommendedName>
</protein>
<dbReference type="InterPro" id="IPR004827">
    <property type="entry name" value="bZIP"/>
</dbReference>
<keyword evidence="4" id="KW-1185">Reference proteome</keyword>
<feature type="compositionally biased region" description="Basic and acidic residues" evidence="1">
    <location>
        <begin position="317"/>
        <end position="328"/>
    </location>
</feature>
<feature type="compositionally biased region" description="Polar residues" evidence="1">
    <location>
        <begin position="195"/>
        <end position="240"/>
    </location>
</feature>
<feature type="compositionally biased region" description="Basic and acidic residues" evidence="1">
    <location>
        <begin position="86"/>
        <end position="96"/>
    </location>
</feature>
<dbReference type="OrthoDB" id="2247093at2759"/>
<dbReference type="EMBL" id="JYKN01002405">
    <property type="protein sequence ID" value="KKK16533.1"/>
    <property type="molecule type" value="Genomic_DNA"/>
</dbReference>
<name>A0A0F8UAC1_9EURO</name>
<dbReference type="PROSITE" id="PS00036">
    <property type="entry name" value="BZIP_BASIC"/>
    <property type="match status" value="1"/>
</dbReference>
<feature type="compositionally biased region" description="Polar residues" evidence="1">
    <location>
        <begin position="1"/>
        <end position="15"/>
    </location>
</feature>
<accession>A0A0F8UAC1</accession>
<proteinExistence type="predicted"/>
<feature type="compositionally biased region" description="Low complexity" evidence="1">
    <location>
        <begin position="97"/>
        <end position="109"/>
    </location>
</feature>
<feature type="compositionally biased region" description="Polar residues" evidence="1">
    <location>
        <begin position="435"/>
        <end position="450"/>
    </location>
</feature>
<evidence type="ECO:0000313" key="3">
    <source>
        <dbReference type="EMBL" id="KKK16533.1"/>
    </source>
</evidence>
<dbReference type="GO" id="GO:0003700">
    <property type="term" value="F:DNA-binding transcription factor activity"/>
    <property type="evidence" value="ECO:0007669"/>
    <property type="project" value="InterPro"/>
</dbReference>
<dbReference type="VEuPathDB" id="FungiDB:P175DRAFT_0428448"/>
<feature type="compositionally biased region" description="Low complexity" evidence="1">
    <location>
        <begin position="241"/>
        <end position="255"/>
    </location>
</feature>
<dbReference type="Proteomes" id="UP000034947">
    <property type="component" value="Unassembled WGS sequence"/>
</dbReference>
<comment type="caution">
    <text evidence="3">The sequence shown here is derived from an EMBL/GenBank/DDBJ whole genome shotgun (WGS) entry which is preliminary data.</text>
</comment>
<gene>
    <name evidence="3" type="ORF">AOCH_007734</name>
</gene>
<organism evidence="3 4">
    <name type="scientific">Aspergillus ochraceoroseus</name>
    <dbReference type="NCBI Taxonomy" id="138278"/>
    <lineage>
        <taxon>Eukaryota</taxon>
        <taxon>Fungi</taxon>
        <taxon>Dikarya</taxon>
        <taxon>Ascomycota</taxon>
        <taxon>Pezizomycotina</taxon>
        <taxon>Eurotiomycetes</taxon>
        <taxon>Eurotiomycetidae</taxon>
        <taxon>Eurotiales</taxon>
        <taxon>Aspergillaceae</taxon>
        <taxon>Aspergillus</taxon>
        <taxon>Aspergillus subgen. Nidulantes</taxon>
    </lineage>
</organism>
<evidence type="ECO:0000259" key="2">
    <source>
        <dbReference type="PROSITE" id="PS00036"/>
    </source>
</evidence>
<dbReference type="AlphaFoldDB" id="A0A0F8UAC1"/>
<feature type="region of interest" description="Disordered" evidence="1">
    <location>
        <begin position="1"/>
        <end position="350"/>
    </location>
</feature>